<feature type="compositionally biased region" description="Basic and acidic residues" evidence="1">
    <location>
        <begin position="16"/>
        <end position="30"/>
    </location>
</feature>
<dbReference type="Proteomes" id="UP000001423">
    <property type="component" value="Chromosome"/>
</dbReference>
<dbReference type="HOGENOM" id="CLU_3203944_0_0_3"/>
<dbReference type="AlphaFoldDB" id="B9ERW0"/>
<dbReference type="EMBL" id="BX548175">
    <property type="protein sequence ID" value="CAX32059.1"/>
    <property type="molecule type" value="Genomic_DNA"/>
</dbReference>
<evidence type="ECO:0000313" key="2">
    <source>
        <dbReference type="EMBL" id="CAX32059.1"/>
    </source>
</evidence>
<gene>
    <name evidence="2" type="ordered locus">PMT_2540</name>
</gene>
<proteinExistence type="predicted"/>
<organism evidence="2 3">
    <name type="scientific">Prochlorococcus marinus (strain MIT 9313)</name>
    <dbReference type="NCBI Taxonomy" id="74547"/>
    <lineage>
        <taxon>Bacteria</taxon>
        <taxon>Bacillati</taxon>
        <taxon>Cyanobacteriota</taxon>
        <taxon>Cyanophyceae</taxon>
        <taxon>Synechococcales</taxon>
        <taxon>Prochlorococcaceae</taxon>
        <taxon>Prochlorococcus</taxon>
    </lineage>
</organism>
<dbReference type="KEGG" id="pmt:PMT_2540"/>
<accession>B9ERW0</accession>
<sequence>MLSKSITGMFGRRNKKDAPKEEPTETDLERGYRLAAAKQKEILKELLAQKPRA</sequence>
<protein>
    <submittedName>
        <fullName evidence="2">Uncharacterized protein</fullName>
    </submittedName>
</protein>
<feature type="region of interest" description="Disordered" evidence="1">
    <location>
        <begin position="1"/>
        <end position="30"/>
    </location>
</feature>
<reference evidence="2 3" key="1">
    <citation type="journal article" date="2003" name="Nature">
        <title>Genome divergence in two Prochlorococcus ecotypes reflects oceanic niche differentiation.</title>
        <authorList>
            <person name="Rocap G."/>
            <person name="Larimer F.W."/>
            <person name="Lamerdin J.E."/>
            <person name="Malfatti S."/>
            <person name="Chain P."/>
            <person name="Ahlgren N.A."/>
            <person name="Arellano A."/>
            <person name="Coleman M."/>
            <person name="Hauser L."/>
            <person name="Hess W.R."/>
            <person name="Johnson Z.I."/>
            <person name="Land M.L."/>
            <person name="Lindell D."/>
            <person name="Post A.F."/>
            <person name="Regala W."/>
            <person name="Shah M."/>
            <person name="Shaw S.L."/>
            <person name="Steglich C."/>
            <person name="Sullivan M.B."/>
            <person name="Ting C.S."/>
            <person name="Tolonen A."/>
            <person name="Webb E.A."/>
            <person name="Zinser E.R."/>
            <person name="Chisholm S.W."/>
        </authorList>
    </citation>
    <scope>NUCLEOTIDE SEQUENCE [LARGE SCALE GENOMIC DNA]</scope>
    <source>
        <strain evidence="3">MIT 9313</strain>
    </source>
</reference>
<name>B9ERW0_PROMM</name>
<keyword evidence="3" id="KW-1185">Reference proteome</keyword>
<evidence type="ECO:0000256" key="1">
    <source>
        <dbReference type="SAM" id="MobiDB-lite"/>
    </source>
</evidence>
<evidence type="ECO:0000313" key="3">
    <source>
        <dbReference type="Proteomes" id="UP000001423"/>
    </source>
</evidence>